<dbReference type="WBParaSite" id="nRc.2.0.1.t44621-RA">
    <property type="protein sequence ID" value="nRc.2.0.1.t44621-RA"/>
    <property type="gene ID" value="nRc.2.0.1.g44621"/>
</dbReference>
<accession>A0A915L1M7</accession>
<dbReference type="Proteomes" id="UP000887565">
    <property type="component" value="Unplaced"/>
</dbReference>
<sequence length="149" mass="16121">MVVLPHPIAVHGSLSGLEIPAPNSSAAWLSTIIHADDDRKFYVAKNCADHSLLKKNVSQPSVASSNVSLANTCSSSSSLSVFRVSQHSAFSPFVAVAQQQQRQQKRESVENVTIDEKYFASDVCCPTDCLDRRITLDENDAAMPTCLGL</sequence>
<evidence type="ECO:0000313" key="1">
    <source>
        <dbReference type="Proteomes" id="UP000887565"/>
    </source>
</evidence>
<reference evidence="2" key="1">
    <citation type="submission" date="2022-11" db="UniProtKB">
        <authorList>
            <consortium name="WormBaseParasite"/>
        </authorList>
    </citation>
    <scope>IDENTIFICATION</scope>
</reference>
<evidence type="ECO:0000313" key="2">
    <source>
        <dbReference type="WBParaSite" id="nRc.2.0.1.t44621-RA"/>
    </source>
</evidence>
<dbReference type="AlphaFoldDB" id="A0A915L1M7"/>
<organism evidence="1 2">
    <name type="scientific">Romanomermis culicivorax</name>
    <name type="common">Nematode worm</name>
    <dbReference type="NCBI Taxonomy" id="13658"/>
    <lineage>
        <taxon>Eukaryota</taxon>
        <taxon>Metazoa</taxon>
        <taxon>Ecdysozoa</taxon>
        <taxon>Nematoda</taxon>
        <taxon>Enoplea</taxon>
        <taxon>Dorylaimia</taxon>
        <taxon>Mermithida</taxon>
        <taxon>Mermithoidea</taxon>
        <taxon>Mermithidae</taxon>
        <taxon>Romanomermis</taxon>
    </lineage>
</organism>
<name>A0A915L1M7_ROMCU</name>
<keyword evidence="1" id="KW-1185">Reference proteome</keyword>
<proteinExistence type="predicted"/>
<protein>
    <submittedName>
        <fullName evidence="2">Uncharacterized protein</fullName>
    </submittedName>
</protein>